<comment type="caution">
    <text evidence="1">The sequence shown here is derived from an EMBL/GenBank/DDBJ whole genome shotgun (WGS) entry which is preliminary data.</text>
</comment>
<protein>
    <submittedName>
        <fullName evidence="1">Uncharacterized protein</fullName>
    </submittedName>
</protein>
<proteinExistence type="predicted"/>
<dbReference type="Proteomes" id="UP001295462">
    <property type="component" value="Unassembled WGS sequence"/>
</dbReference>
<dbReference type="EMBL" id="CAKMUD010000094">
    <property type="protein sequence ID" value="CAH1599979.1"/>
    <property type="molecule type" value="Genomic_DNA"/>
</dbReference>
<accession>A0AAU9QRS6</accession>
<organism evidence="1 2">
    <name type="scientific">Vibrio jasicida</name>
    <dbReference type="NCBI Taxonomy" id="766224"/>
    <lineage>
        <taxon>Bacteria</taxon>
        <taxon>Pseudomonadati</taxon>
        <taxon>Pseudomonadota</taxon>
        <taxon>Gammaproteobacteria</taxon>
        <taxon>Vibrionales</taxon>
        <taxon>Vibrionaceae</taxon>
        <taxon>Vibrio</taxon>
    </lineage>
</organism>
<sequence length="42" mass="5138">MYEVIVFNTEFKQMIKLHFLKITDADHEDTFESNRSAQRQFE</sequence>
<evidence type="ECO:0000313" key="1">
    <source>
        <dbReference type="EMBL" id="CAH1599979.1"/>
    </source>
</evidence>
<dbReference type="AlphaFoldDB" id="A0AAU9QRS6"/>
<reference evidence="1" key="1">
    <citation type="submission" date="2022-01" db="EMBL/GenBank/DDBJ databases">
        <authorList>
            <person name="Lagorce A."/>
        </authorList>
    </citation>
    <scope>NUCLEOTIDE SEQUENCE</scope>
    <source>
        <strain evidence="1">Th15_F1_A12</strain>
    </source>
</reference>
<gene>
    <name evidence="1" type="ORF">THF1A12_40370</name>
</gene>
<evidence type="ECO:0000313" key="2">
    <source>
        <dbReference type="Proteomes" id="UP001295462"/>
    </source>
</evidence>
<name>A0AAU9QRS6_9VIBR</name>